<evidence type="ECO:0000313" key="1">
    <source>
        <dbReference type="EMBL" id="AKK08721.1"/>
    </source>
</evidence>
<proteinExistence type="predicted"/>
<evidence type="ECO:0000313" key="2">
    <source>
        <dbReference type="Proteomes" id="UP000035540"/>
    </source>
</evidence>
<organism evidence="1 2">
    <name type="scientific">Corynebacterium testudinoris</name>
    <dbReference type="NCBI Taxonomy" id="136857"/>
    <lineage>
        <taxon>Bacteria</taxon>
        <taxon>Bacillati</taxon>
        <taxon>Actinomycetota</taxon>
        <taxon>Actinomycetes</taxon>
        <taxon>Mycobacteriales</taxon>
        <taxon>Corynebacteriaceae</taxon>
        <taxon>Corynebacterium</taxon>
    </lineage>
</organism>
<dbReference type="KEGG" id="cted:CTEST_06415"/>
<sequence length="289" mass="32890">MRILDTPTWRARQDAHIARAEALTRDHLDRRRRGITHPVFDFLFEYYPVRPAHLRRWHPGYGLALEGHTEHAQWRDYQLISAPAATTVDLSSLWQRRGETYVYIRDLLQRTNLNPAHFDCFGLHEWAMVYRTDHPRHDLPLRLGAAGSDAVVDKHNIRCTHFDAFRFFTPPARALNIAVLERADQPEFDQAGCVHATMDLFKWASKLGPLVPGEVLLDAFELAVDARILDMEASPYDCRDYGLGVVAIETAAGKAEYVARQRALADHGKPLRDRLVAIIAAAEVDTLNP</sequence>
<accession>A0A0G3H5R3</accession>
<dbReference type="OrthoDB" id="9790578at2"/>
<gene>
    <name evidence="1" type="ORF">CTEST_06415</name>
</gene>
<reference evidence="2" key="2">
    <citation type="submission" date="2015-05" db="EMBL/GenBank/DDBJ databases">
        <title>Complete genome sequence of Corynebacterium testudinoris DSM 44614, recovered from necrotic lesions in the mouth of a tortoise.</title>
        <authorList>
            <person name="Ruckert C."/>
            <person name="Albersmeier A."/>
            <person name="Winkler A."/>
            <person name="Tauch A."/>
        </authorList>
    </citation>
    <scope>NUCLEOTIDE SEQUENCE [LARGE SCALE GENOMIC DNA]</scope>
    <source>
        <strain evidence="2">DSM 44614</strain>
    </source>
</reference>
<keyword evidence="2" id="KW-1185">Reference proteome</keyword>
<dbReference type="STRING" id="136857.CTEST_06415"/>
<dbReference type="Proteomes" id="UP000035540">
    <property type="component" value="Chromosome"/>
</dbReference>
<dbReference type="EMBL" id="CP011545">
    <property type="protein sequence ID" value="AKK08721.1"/>
    <property type="molecule type" value="Genomic_DNA"/>
</dbReference>
<protein>
    <recommendedName>
        <fullName evidence="3">3-methyladenine DNA glycosylase</fullName>
    </recommendedName>
</protein>
<dbReference type="RefSeq" id="WP_047253032.1">
    <property type="nucleotide sequence ID" value="NZ_CP011545.1"/>
</dbReference>
<dbReference type="PATRIC" id="fig|136857.5.peg.1274"/>
<dbReference type="AlphaFoldDB" id="A0A0G3H5R3"/>
<evidence type="ECO:0008006" key="3">
    <source>
        <dbReference type="Google" id="ProtNLM"/>
    </source>
</evidence>
<reference evidence="1 2" key="1">
    <citation type="journal article" date="2015" name="Genome Announc.">
        <title>Complete Genome Sequence of the Type Strain Corynebacterium testudinoris DSM 44614, Recovered from Necrotic Lesions in the Mouth of a Tortoise.</title>
        <authorList>
            <person name="Ruckert C."/>
            <person name="Kriete M."/>
            <person name="Jaenicke S."/>
            <person name="Winkler A."/>
            <person name="Tauch A."/>
        </authorList>
    </citation>
    <scope>NUCLEOTIDE SEQUENCE [LARGE SCALE GENOMIC DNA]</scope>
    <source>
        <strain evidence="1 2">DSM 44614</strain>
    </source>
</reference>
<name>A0A0G3H5R3_9CORY</name>